<dbReference type="Proteomes" id="UP000268093">
    <property type="component" value="Unassembled WGS sequence"/>
</dbReference>
<reference evidence="1 2" key="1">
    <citation type="journal article" date="2018" name="New Phytol.">
        <title>Phylogenomics of Endogonaceae and evolution of mycorrhizas within Mucoromycota.</title>
        <authorList>
            <person name="Chang Y."/>
            <person name="Desiro A."/>
            <person name="Na H."/>
            <person name="Sandor L."/>
            <person name="Lipzen A."/>
            <person name="Clum A."/>
            <person name="Barry K."/>
            <person name="Grigoriev I.V."/>
            <person name="Martin F.M."/>
            <person name="Stajich J.E."/>
            <person name="Smith M.E."/>
            <person name="Bonito G."/>
            <person name="Spatafora J.W."/>
        </authorList>
    </citation>
    <scope>NUCLEOTIDE SEQUENCE [LARGE SCALE GENOMIC DNA]</scope>
    <source>
        <strain evidence="1 2">GMNB39</strain>
    </source>
</reference>
<accession>A0A433DK71</accession>
<proteinExistence type="predicted"/>
<keyword evidence="2" id="KW-1185">Reference proteome</keyword>
<comment type="caution">
    <text evidence="1">The sequence shown here is derived from an EMBL/GenBank/DDBJ whole genome shotgun (WGS) entry which is preliminary data.</text>
</comment>
<protein>
    <submittedName>
        <fullName evidence="1">Uncharacterized protein</fullName>
    </submittedName>
</protein>
<dbReference type="EMBL" id="RBNI01000897">
    <property type="protein sequence ID" value="RUP51181.1"/>
    <property type="molecule type" value="Genomic_DNA"/>
</dbReference>
<dbReference type="OrthoDB" id="2446850at2759"/>
<dbReference type="AlphaFoldDB" id="A0A433DK71"/>
<evidence type="ECO:0000313" key="2">
    <source>
        <dbReference type="Proteomes" id="UP000268093"/>
    </source>
</evidence>
<name>A0A433DK71_9FUNG</name>
<evidence type="ECO:0000313" key="1">
    <source>
        <dbReference type="EMBL" id="RUP51181.1"/>
    </source>
</evidence>
<organism evidence="1 2">
    <name type="scientific">Jimgerdemannia flammicorona</name>
    <dbReference type="NCBI Taxonomy" id="994334"/>
    <lineage>
        <taxon>Eukaryota</taxon>
        <taxon>Fungi</taxon>
        <taxon>Fungi incertae sedis</taxon>
        <taxon>Mucoromycota</taxon>
        <taxon>Mucoromycotina</taxon>
        <taxon>Endogonomycetes</taxon>
        <taxon>Endogonales</taxon>
        <taxon>Endogonaceae</taxon>
        <taxon>Jimgerdemannia</taxon>
    </lineage>
</organism>
<sequence>MFFPRDTLIPGGYYDPLLEFGPFFASTAVRGTWVAFFVFWILWALVQIARNIFAQSVTRQAAGSEMHERTGETARTVPRDEVPGGTKMFDEYSMSCRLDRVQGVLRDLLLSLLAALTINTFGRGGTSSVEVLTWIFLGVAIVWTIFELGFDNRIIRVIFSSILYGINLVIFILAFAAGWRF</sequence>
<gene>
    <name evidence="1" type="ORF">BC936DRAFT_149502</name>
</gene>